<feature type="transmembrane region" description="Helical" evidence="2">
    <location>
        <begin position="47"/>
        <end position="68"/>
    </location>
</feature>
<organism evidence="3 4">
    <name type="scientific">Candidatus Iainarchaeum sp</name>
    <dbReference type="NCBI Taxonomy" id="3101447"/>
    <lineage>
        <taxon>Archaea</taxon>
        <taxon>Candidatus Iainarchaeota</taxon>
        <taxon>Candidatus Iainarchaeia</taxon>
        <taxon>Candidatus Iainarchaeales</taxon>
        <taxon>Candidatus Iainarchaeaceae</taxon>
        <taxon>Candidatus Iainarchaeum</taxon>
    </lineage>
</organism>
<feature type="compositionally biased region" description="Basic and acidic residues" evidence="1">
    <location>
        <begin position="17"/>
        <end position="30"/>
    </location>
</feature>
<dbReference type="EMBL" id="NZBU01000008">
    <property type="protein sequence ID" value="MAG22192.1"/>
    <property type="molecule type" value="Genomic_DNA"/>
</dbReference>
<feature type="region of interest" description="Disordered" evidence="1">
    <location>
        <begin position="1"/>
        <end position="30"/>
    </location>
</feature>
<dbReference type="Proteomes" id="UP000226592">
    <property type="component" value="Unassembled WGS sequence"/>
</dbReference>
<dbReference type="AlphaFoldDB" id="A0A2D6M190"/>
<name>A0A2D6M190_9ARCH</name>
<evidence type="ECO:0000313" key="3">
    <source>
        <dbReference type="EMBL" id="MAG22192.1"/>
    </source>
</evidence>
<reference evidence="4" key="1">
    <citation type="submission" date="2017-09" db="EMBL/GenBank/DDBJ databases">
        <title>The Reconstruction of 2,631 Draft Metagenome-Assembled Genomes from the Global Oceans.</title>
        <authorList>
            <person name="Tully B.J."/>
            <person name="Graham E.D."/>
            <person name="Heidelberg J.F."/>
        </authorList>
    </citation>
    <scope>NUCLEOTIDE SEQUENCE [LARGE SCALE GENOMIC DNA]</scope>
</reference>
<evidence type="ECO:0000256" key="2">
    <source>
        <dbReference type="SAM" id="Phobius"/>
    </source>
</evidence>
<keyword evidence="2" id="KW-0472">Membrane</keyword>
<gene>
    <name evidence="3" type="ORF">CL943_02720</name>
</gene>
<keyword evidence="2" id="KW-1133">Transmembrane helix</keyword>
<protein>
    <submittedName>
        <fullName evidence="3">Uncharacterized protein</fullName>
    </submittedName>
</protein>
<evidence type="ECO:0000313" key="4">
    <source>
        <dbReference type="Proteomes" id="UP000226592"/>
    </source>
</evidence>
<proteinExistence type="predicted"/>
<comment type="caution">
    <text evidence="3">The sequence shown here is derived from an EMBL/GenBank/DDBJ whole genome shotgun (WGS) entry which is preliminary data.</text>
</comment>
<evidence type="ECO:0000256" key="1">
    <source>
        <dbReference type="SAM" id="MobiDB-lite"/>
    </source>
</evidence>
<accession>A0A2D6M190</accession>
<sequence length="69" mass="7463">MASVRKTGGTVEFVNTGEHESSLSSPDETKLDNAYERAAQRKAKEKLIKTILIVAAAVIVVAFVALQFI</sequence>
<keyword evidence="2" id="KW-0812">Transmembrane</keyword>